<keyword evidence="4" id="KW-1185">Reference proteome</keyword>
<accession>K1WN13</accession>
<protein>
    <submittedName>
        <fullName evidence="3">Uncharacterized protein</fullName>
    </submittedName>
</protein>
<name>K1WN13_MARBU</name>
<dbReference type="EMBL" id="JH921446">
    <property type="protein sequence ID" value="EKD14261.1"/>
    <property type="molecule type" value="Genomic_DNA"/>
</dbReference>
<feature type="compositionally biased region" description="Acidic residues" evidence="1">
    <location>
        <begin position="50"/>
        <end position="70"/>
    </location>
</feature>
<reference evidence="3 4" key="1">
    <citation type="journal article" date="2012" name="BMC Genomics">
        <title>Sequencing the genome of Marssonina brunnea reveals fungus-poplar co-evolution.</title>
        <authorList>
            <person name="Zhu S."/>
            <person name="Cao Y.-Z."/>
            <person name="Jiang C."/>
            <person name="Tan B.-Y."/>
            <person name="Wang Z."/>
            <person name="Feng S."/>
            <person name="Zhang L."/>
            <person name="Su X.-H."/>
            <person name="Brejova B."/>
            <person name="Vinar T."/>
            <person name="Xu M."/>
            <person name="Wang M.-X."/>
            <person name="Zhang S.-G."/>
            <person name="Huang M.-R."/>
            <person name="Wu R."/>
            <person name="Zhou Y."/>
        </authorList>
    </citation>
    <scope>NUCLEOTIDE SEQUENCE [LARGE SCALE GENOMIC DNA]</scope>
    <source>
        <strain evidence="3 4">MB_m1</strain>
    </source>
</reference>
<dbReference type="KEGG" id="mbe:MBM_07491"/>
<evidence type="ECO:0000313" key="4">
    <source>
        <dbReference type="Proteomes" id="UP000006753"/>
    </source>
</evidence>
<dbReference type="Proteomes" id="UP000006753">
    <property type="component" value="Unassembled WGS sequence"/>
</dbReference>
<dbReference type="InParanoid" id="K1WN13"/>
<evidence type="ECO:0000256" key="1">
    <source>
        <dbReference type="SAM" id="MobiDB-lite"/>
    </source>
</evidence>
<evidence type="ECO:0000313" key="3">
    <source>
        <dbReference type="EMBL" id="EKD14261.1"/>
    </source>
</evidence>
<feature type="region of interest" description="Disordered" evidence="1">
    <location>
        <begin position="45"/>
        <end position="88"/>
    </location>
</feature>
<evidence type="ECO:0000256" key="2">
    <source>
        <dbReference type="SAM" id="SignalP"/>
    </source>
</evidence>
<feature type="compositionally biased region" description="Basic and acidic residues" evidence="1">
    <location>
        <begin position="71"/>
        <end position="88"/>
    </location>
</feature>
<feature type="signal peptide" evidence="2">
    <location>
        <begin position="1"/>
        <end position="20"/>
    </location>
</feature>
<feature type="chain" id="PRO_5003853030" evidence="2">
    <location>
        <begin position="21"/>
        <end position="127"/>
    </location>
</feature>
<dbReference type="AlphaFoldDB" id="K1WN13"/>
<proteinExistence type="predicted"/>
<sequence length="127" mass="13902">MHFNLSTVLILATAILSVNASPSPAESLSIVEHSLPASVACAASGAVAPEAEEDHGVETDGEEETWEEVVDQEREKRENKMKQNGVKRDGSQYQTFLLQCPNPVIRDQSDQTNTCIINNGNLLQTFF</sequence>
<dbReference type="HOGENOM" id="CLU_1971011_0_0_1"/>
<keyword evidence="2" id="KW-0732">Signal</keyword>
<gene>
    <name evidence="3" type="ORF">MBM_07491</name>
</gene>
<organism evidence="3 4">
    <name type="scientific">Marssonina brunnea f. sp. multigermtubi (strain MB_m1)</name>
    <name type="common">Marssonina leaf spot fungus</name>
    <dbReference type="NCBI Taxonomy" id="1072389"/>
    <lineage>
        <taxon>Eukaryota</taxon>
        <taxon>Fungi</taxon>
        <taxon>Dikarya</taxon>
        <taxon>Ascomycota</taxon>
        <taxon>Pezizomycotina</taxon>
        <taxon>Leotiomycetes</taxon>
        <taxon>Helotiales</taxon>
        <taxon>Drepanopezizaceae</taxon>
        <taxon>Drepanopeziza</taxon>
    </lineage>
</organism>